<evidence type="ECO:0000256" key="7">
    <source>
        <dbReference type="ARBA" id="ARBA00038035"/>
    </source>
</evidence>
<accession>A0AAV5QLC6</accession>
<reference evidence="13 14" key="1">
    <citation type="journal article" date="2023" name="Elife">
        <title>Identification of key yeast species and microbe-microbe interactions impacting larval growth of Drosophila in the wild.</title>
        <authorList>
            <person name="Mure A."/>
            <person name="Sugiura Y."/>
            <person name="Maeda R."/>
            <person name="Honda K."/>
            <person name="Sakurai N."/>
            <person name="Takahashi Y."/>
            <person name="Watada M."/>
            <person name="Katoh T."/>
            <person name="Gotoh A."/>
            <person name="Gotoh Y."/>
            <person name="Taniguchi I."/>
            <person name="Nakamura K."/>
            <person name="Hayashi T."/>
            <person name="Katayama T."/>
            <person name="Uemura T."/>
            <person name="Hattori Y."/>
        </authorList>
    </citation>
    <scope>NUCLEOTIDE SEQUENCE [LARGE SCALE GENOMIC DNA]</scope>
    <source>
        <strain evidence="13 14">SC-9</strain>
    </source>
</reference>
<feature type="compositionally biased region" description="Low complexity" evidence="11">
    <location>
        <begin position="165"/>
        <end position="176"/>
    </location>
</feature>
<feature type="compositionally biased region" description="Polar residues" evidence="11">
    <location>
        <begin position="90"/>
        <end position="105"/>
    </location>
</feature>
<feature type="binding site" evidence="10">
    <location>
        <position position="354"/>
    </location>
    <ligand>
        <name>ATP</name>
        <dbReference type="ChEBI" id="CHEBI:30616"/>
    </ligand>
</feature>
<dbReference type="PANTHER" id="PTHR48013">
    <property type="entry name" value="DUAL SPECIFICITY MITOGEN-ACTIVATED PROTEIN KINASE KINASE 5-RELATED"/>
    <property type="match status" value="1"/>
</dbReference>
<dbReference type="GO" id="GO:0004708">
    <property type="term" value="F:MAP kinase kinase activity"/>
    <property type="evidence" value="ECO:0007669"/>
    <property type="project" value="UniProtKB-EC"/>
</dbReference>
<evidence type="ECO:0000256" key="3">
    <source>
        <dbReference type="ARBA" id="ARBA00022679"/>
    </source>
</evidence>
<evidence type="ECO:0000256" key="1">
    <source>
        <dbReference type="ARBA" id="ARBA00022527"/>
    </source>
</evidence>
<keyword evidence="4 10" id="KW-0547">Nucleotide-binding</keyword>
<dbReference type="InterPro" id="IPR011009">
    <property type="entry name" value="Kinase-like_dom_sf"/>
</dbReference>
<feature type="compositionally biased region" description="Basic and acidic residues" evidence="11">
    <location>
        <begin position="612"/>
        <end position="623"/>
    </location>
</feature>
<dbReference type="SUPFAM" id="SSF56112">
    <property type="entry name" value="Protein kinase-like (PK-like)"/>
    <property type="match status" value="1"/>
</dbReference>
<dbReference type="Gene3D" id="3.30.200.20">
    <property type="entry name" value="Phosphorylase Kinase, domain 1"/>
    <property type="match status" value="1"/>
</dbReference>
<dbReference type="RefSeq" id="XP_064852501.1">
    <property type="nucleotide sequence ID" value="XM_064996429.1"/>
</dbReference>
<feature type="domain" description="Protein kinase" evidence="12">
    <location>
        <begin position="325"/>
        <end position="580"/>
    </location>
</feature>
<dbReference type="PROSITE" id="PS00107">
    <property type="entry name" value="PROTEIN_KINASE_ATP"/>
    <property type="match status" value="1"/>
</dbReference>
<feature type="region of interest" description="Disordered" evidence="11">
    <location>
        <begin position="610"/>
        <end position="657"/>
    </location>
</feature>
<dbReference type="Proteomes" id="UP001360560">
    <property type="component" value="Unassembled WGS sequence"/>
</dbReference>
<comment type="caution">
    <text evidence="13">The sequence shown here is derived from an EMBL/GenBank/DDBJ whole genome shotgun (WGS) entry which is preliminary data.</text>
</comment>
<feature type="compositionally biased region" description="Polar residues" evidence="11">
    <location>
        <begin position="177"/>
        <end position="190"/>
    </location>
</feature>
<dbReference type="GO" id="GO:0038066">
    <property type="term" value="P:p38MAPK cascade"/>
    <property type="evidence" value="ECO:0007669"/>
    <property type="project" value="UniProtKB-ARBA"/>
</dbReference>
<feature type="region of interest" description="Disordered" evidence="11">
    <location>
        <begin position="1"/>
        <end position="71"/>
    </location>
</feature>
<keyword evidence="1" id="KW-0723">Serine/threonine-protein kinase</keyword>
<evidence type="ECO:0000256" key="4">
    <source>
        <dbReference type="ARBA" id="ARBA00022741"/>
    </source>
</evidence>
<organism evidence="13 14">
    <name type="scientific">Saccharomycopsis crataegensis</name>
    <dbReference type="NCBI Taxonomy" id="43959"/>
    <lineage>
        <taxon>Eukaryota</taxon>
        <taxon>Fungi</taxon>
        <taxon>Dikarya</taxon>
        <taxon>Ascomycota</taxon>
        <taxon>Saccharomycotina</taxon>
        <taxon>Saccharomycetes</taxon>
        <taxon>Saccharomycopsidaceae</taxon>
        <taxon>Saccharomycopsis</taxon>
    </lineage>
</organism>
<sequence>MNTINHPQQSSTPLQLRDQQPSSTSTSPSQHITESLKTLSIQESHQSSNDSPPQLVSNASSAISAASSPKSDFSSFQERIIAFQEARLKSTPNSPLEDQTTSYQPFSPPFDPHNHLPSISNQLMNKNIDPRQAPPSMSPELSSTSLNNNDINDSQTQQQPLSGRNSLSSPLNTSSNAFNLSASRNQSNFPPQMAPSPFSAPEIPNWQSPSTFQPRGPILTPQTKARGGPVKQQSLASRRNPKFATLTLASLTEPTPSTPARKRIEGIRSQGLAGATAPPSTAFSNFGKYVDIKNGSLNFNDKASIHSNGVAFSSGKSFKISTNDLEVLGELGCGNYGTVSKALHKPTNVILAMKEVKLELEESKFRQILMELDVLHKCDSPFIVDFFGAFFIEGAVYMCIEYMDGGSLDQIYGEGIDEGKLAYISECVVRGLKDLKDTHNIIHRDVKPTNILVNTEGKVKLCDFGISGNLVASKAKTNIGCQSYMPPERIYSKLPDSAYTVQSDVWSLGISLVEIAIGKFPYPAANNIFEQLSSIVNGEPPSIPKSRNFSVQSSNFIKKCLHKEPSQRPTYAELLEHPWLVNNRRDRFGDKYEKISQEFATFVKSKIQTQEQNKEEQKEREFEQLNESIQSDLLRKKSLKRPSQNNGSGIISENSGT</sequence>
<dbReference type="GO" id="GO:0071474">
    <property type="term" value="P:cellular hyperosmotic response"/>
    <property type="evidence" value="ECO:0007669"/>
    <property type="project" value="TreeGrafter"/>
</dbReference>
<dbReference type="PANTHER" id="PTHR48013:SF25">
    <property type="entry name" value="MAP KINASE KINASE PBS2"/>
    <property type="match status" value="1"/>
</dbReference>
<evidence type="ECO:0000259" key="12">
    <source>
        <dbReference type="PROSITE" id="PS50011"/>
    </source>
</evidence>
<dbReference type="GeneID" id="90073480"/>
<proteinExistence type="inferred from homology"/>
<keyword evidence="6 10" id="KW-0067">ATP-binding</keyword>
<feature type="compositionally biased region" description="Polar residues" evidence="11">
    <location>
        <begin position="641"/>
        <end position="657"/>
    </location>
</feature>
<keyword evidence="14" id="KW-1185">Reference proteome</keyword>
<feature type="compositionally biased region" description="Polar residues" evidence="11">
    <location>
        <begin position="31"/>
        <end position="56"/>
    </location>
</feature>
<evidence type="ECO:0000256" key="10">
    <source>
        <dbReference type="PROSITE-ProRule" id="PRU10141"/>
    </source>
</evidence>
<evidence type="ECO:0000256" key="2">
    <source>
        <dbReference type="ARBA" id="ARBA00022553"/>
    </source>
</evidence>
<dbReference type="AlphaFoldDB" id="A0AAV5QLC6"/>
<dbReference type="GO" id="GO:0004674">
    <property type="term" value="F:protein serine/threonine kinase activity"/>
    <property type="evidence" value="ECO:0007669"/>
    <property type="project" value="UniProtKB-KW"/>
</dbReference>
<feature type="compositionally biased region" description="Low complexity" evidence="11">
    <location>
        <begin position="19"/>
        <end position="30"/>
    </location>
</feature>
<protein>
    <recommendedName>
        <fullName evidence="8">mitogen-activated protein kinase kinase</fullName>
        <ecNumber evidence="8">2.7.12.2</ecNumber>
    </recommendedName>
</protein>
<dbReference type="InterPro" id="IPR017441">
    <property type="entry name" value="Protein_kinase_ATP_BS"/>
</dbReference>
<name>A0AAV5QLC6_9ASCO</name>
<keyword evidence="3" id="KW-0808">Transferase</keyword>
<evidence type="ECO:0000256" key="6">
    <source>
        <dbReference type="ARBA" id="ARBA00022840"/>
    </source>
</evidence>
<keyword evidence="5 13" id="KW-0418">Kinase</keyword>
<evidence type="ECO:0000256" key="11">
    <source>
        <dbReference type="SAM" id="MobiDB-lite"/>
    </source>
</evidence>
<dbReference type="GO" id="GO:0005524">
    <property type="term" value="F:ATP binding"/>
    <property type="evidence" value="ECO:0007669"/>
    <property type="project" value="UniProtKB-UniRule"/>
</dbReference>
<evidence type="ECO:0000313" key="13">
    <source>
        <dbReference type="EMBL" id="GMM35501.1"/>
    </source>
</evidence>
<comment type="similarity">
    <text evidence="7">Belongs to the protein kinase superfamily. STE Ser/Thr protein kinase family. MAP kinase kinase subfamily.</text>
</comment>
<gene>
    <name evidence="13" type="ORF">DASC09_028260</name>
</gene>
<comment type="catalytic activity">
    <reaction evidence="9">
        <text>L-seryl-[protein] + ATP = O-phospho-L-seryl-[protein] + ADP + H(+)</text>
        <dbReference type="Rhea" id="RHEA:17989"/>
        <dbReference type="Rhea" id="RHEA-COMP:9863"/>
        <dbReference type="Rhea" id="RHEA-COMP:11604"/>
        <dbReference type="ChEBI" id="CHEBI:15378"/>
        <dbReference type="ChEBI" id="CHEBI:29999"/>
        <dbReference type="ChEBI" id="CHEBI:30616"/>
        <dbReference type="ChEBI" id="CHEBI:83421"/>
        <dbReference type="ChEBI" id="CHEBI:456216"/>
        <dbReference type="EC" id="2.7.12.2"/>
    </reaction>
</comment>
<dbReference type="GO" id="GO:0032991">
    <property type="term" value="C:protein-containing complex"/>
    <property type="evidence" value="ECO:0007669"/>
    <property type="project" value="UniProtKB-ARBA"/>
</dbReference>
<evidence type="ECO:0000256" key="9">
    <source>
        <dbReference type="ARBA" id="ARBA00049014"/>
    </source>
</evidence>
<dbReference type="Pfam" id="PF00069">
    <property type="entry name" value="Pkinase"/>
    <property type="match status" value="1"/>
</dbReference>
<dbReference type="GO" id="GO:0005737">
    <property type="term" value="C:cytoplasm"/>
    <property type="evidence" value="ECO:0007669"/>
    <property type="project" value="UniProtKB-ARBA"/>
</dbReference>
<evidence type="ECO:0000256" key="5">
    <source>
        <dbReference type="ARBA" id="ARBA00022777"/>
    </source>
</evidence>
<dbReference type="Gene3D" id="1.10.510.10">
    <property type="entry name" value="Transferase(Phosphotransferase) domain 1"/>
    <property type="match status" value="1"/>
</dbReference>
<feature type="compositionally biased region" description="Low complexity" evidence="11">
    <location>
        <begin position="57"/>
        <end position="71"/>
    </location>
</feature>
<feature type="region of interest" description="Disordered" evidence="11">
    <location>
        <begin position="87"/>
        <end position="238"/>
    </location>
</feature>
<dbReference type="SMART" id="SM00220">
    <property type="entry name" value="S_TKc"/>
    <property type="match status" value="1"/>
</dbReference>
<dbReference type="EC" id="2.7.12.2" evidence="8"/>
<dbReference type="InterPro" id="IPR000719">
    <property type="entry name" value="Prot_kinase_dom"/>
</dbReference>
<dbReference type="EMBL" id="BTFZ01000006">
    <property type="protein sequence ID" value="GMM35501.1"/>
    <property type="molecule type" value="Genomic_DNA"/>
</dbReference>
<dbReference type="PROSITE" id="PS50011">
    <property type="entry name" value="PROTEIN_KINASE_DOM"/>
    <property type="match status" value="1"/>
</dbReference>
<dbReference type="PROSITE" id="PS00108">
    <property type="entry name" value="PROTEIN_KINASE_ST"/>
    <property type="match status" value="1"/>
</dbReference>
<dbReference type="InterPro" id="IPR008271">
    <property type="entry name" value="Ser/Thr_kinase_AS"/>
</dbReference>
<keyword evidence="2" id="KW-0597">Phosphoprotein</keyword>
<feature type="compositionally biased region" description="Polar residues" evidence="11">
    <location>
        <begin position="1"/>
        <end position="18"/>
    </location>
</feature>
<dbReference type="FunFam" id="3.30.200.20:FF:000341">
    <property type="entry name" value="MAP kinase kinase PBS2"/>
    <property type="match status" value="1"/>
</dbReference>
<evidence type="ECO:0000256" key="8">
    <source>
        <dbReference type="ARBA" id="ARBA00038999"/>
    </source>
</evidence>
<feature type="compositionally biased region" description="Polar residues" evidence="11">
    <location>
        <begin position="139"/>
        <end position="164"/>
    </location>
</feature>
<evidence type="ECO:0000313" key="14">
    <source>
        <dbReference type="Proteomes" id="UP001360560"/>
    </source>
</evidence>